<protein>
    <submittedName>
        <fullName evidence="1">Uncharacterized protein</fullName>
    </submittedName>
</protein>
<reference evidence="1 2" key="1">
    <citation type="submission" date="2019-04" db="EMBL/GenBank/DDBJ databases">
        <title>Annotation for the trematode Fasciola gigantica.</title>
        <authorList>
            <person name="Choi Y.-J."/>
        </authorList>
    </citation>
    <scope>NUCLEOTIDE SEQUENCE [LARGE SCALE GENOMIC DNA]</scope>
    <source>
        <strain evidence="1">Uganda_cow_1</strain>
    </source>
</reference>
<dbReference type="AlphaFoldDB" id="A0A504YPA0"/>
<evidence type="ECO:0000313" key="2">
    <source>
        <dbReference type="Proteomes" id="UP000316759"/>
    </source>
</evidence>
<sequence length="121" mass="13717">MSQSEWNKCQFDSEGYINNIESTCMYCELKGHSNFLIKMRIILALFLLGLVVIEAKVLSPESTTKSPEPMKVKHAAHVLAGASSKGQQYGGDDQPPKYPKYGKYDCKKHWNKWKCGKKSQD</sequence>
<dbReference type="Proteomes" id="UP000316759">
    <property type="component" value="Unassembled WGS sequence"/>
</dbReference>
<gene>
    <name evidence="1" type="ORF">FGIG_03431</name>
</gene>
<accession>A0A504YPA0</accession>
<comment type="caution">
    <text evidence="1">The sequence shown here is derived from an EMBL/GenBank/DDBJ whole genome shotgun (WGS) entry which is preliminary data.</text>
</comment>
<organism evidence="1 2">
    <name type="scientific">Fasciola gigantica</name>
    <name type="common">Giant liver fluke</name>
    <dbReference type="NCBI Taxonomy" id="46835"/>
    <lineage>
        <taxon>Eukaryota</taxon>
        <taxon>Metazoa</taxon>
        <taxon>Spiralia</taxon>
        <taxon>Lophotrochozoa</taxon>
        <taxon>Platyhelminthes</taxon>
        <taxon>Trematoda</taxon>
        <taxon>Digenea</taxon>
        <taxon>Plagiorchiida</taxon>
        <taxon>Echinostomata</taxon>
        <taxon>Echinostomatoidea</taxon>
        <taxon>Fasciolidae</taxon>
        <taxon>Fasciola</taxon>
    </lineage>
</organism>
<name>A0A504YPA0_FASGI</name>
<proteinExistence type="predicted"/>
<keyword evidence="2" id="KW-1185">Reference proteome</keyword>
<dbReference type="EMBL" id="SUNJ01006809">
    <property type="protein sequence ID" value="TPP62455.1"/>
    <property type="molecule type" value="Genomic_DNA"/>
</dbReference>
<evidence type="ECO:0000313" key="1">
    <source>
        <dbReference type="EMBL" id="TPP62455.1"/>
    </source>
</evidence>